<dbReference type="PANTHER" id="PTHR10587">
    <property type="entry name" value="GLYCOSYL TRANSFERASE-RELATED"/>
    <property type="match status" value="1"/>
</dbReference>
<dbReference type="PANTHER" id="PTHR10587:SF125">
    <property type="entry name" value="POLYSACCHARIDE DEACETYLASE YHEN-RELATED"/>
    <property type="match status" value="1"/>
</dbReference>
<dbReference type="GO" id="GO:0005975">
    <property type="term" value="P:carbohydrate metabolic process"/>
    <property type="evidence" value="ECO:0007669"/>
    <property type="project" value="InterPro"/>
</dbReference>
<evidence type="ECO:0000259" key="1">
    <source>
        <dbReference type="PROSITE" id="PS51677"/>
    </source>
</evidence>
<dbReference type="RefSeq" id="WP_052268051.1">
    <property type="nucleotide sequence ID" value="NZ_AYSO01000015.1"/>
</dbReference>
<dbReference type="CDD" id="cd10944">
    <property type="entry name" value="CE4_SmPgdA_like"/>
    <property type="match status" value="1"/>
</dbReference>
<dbReference type="InterPro" id="IPR050248">
    <property type="entry name" value="Polysacc_deacetylase_ArnD"/>
</dbReference>
<accession>A0A0C1U2P6</accession>
<dbReference type="Pfam" id="PF01522">
    <property type="entry name" value="Polysacc_deac_1"/>
    <property type="match status" value="1"/>
</dbReference>
<dbReference type="SUPFAM" id="SSF88713">
    <property type="entry name" value="Glycoside hydrolase/deacetylase"/>
    <property type="match status" value="1"/>
</dbReference>
<keyword evidence="3" id="KW-1185">Reference proteome</keyword>
<name>A0A0C1U2P6_9CLOT</name>
<dbReference type="STRING" id="29341.RSJ17_13130"/>
<dbReference type="InterPro" id="IPR002509">
    <property type="entry name" value="NODB_dom"/>
</dbReference>
<dbReference type="PROSITE" id="PS51677">
    <property type="entry name" value="NODB"/>
    <property type="match status" value="1"/>
</dbReference>
<dbReference type="OrthoDB" id="258610at2"/>
<dbReference type="InterPro" id="IPR011330">
    <property type="entry name" value="Glyco_hydro/deAcase_b/a-brl"/>
</dbReference>
<gene>
    <name evidence="2" type="ORF">U732_1418</name>
</gene>
<dbReference type="Proteomes" id="UP000031366">
    <property type="component" value="Unassembled WGS sequence"/>
</dbReference>
<comment type="caution">
    <text evidence="2">The sequence shown here is derived from an EMBL/GenBank/DDBJ whole genome shotgun (WGS) entry which is preliminary data.</text>
</comment>
<dbReference type="EMBL" id="AYSO01000015">
    <property type="protein sequence ID" value="KIE47129.1"/>
    <property type="molecule type" value="Genomic_DNA"/>
</dbReference>
<reference evidence="2 3" key="1">
    <citation type="journal article" date="2015" name="Infect. Genet. Evol.">
        <title>Genomic sequences of six botulinum neurotoxin-producing strains representing three clostridial species illustrate the mobility and diversity of botulinum neurotoxin genes.</title>
        <authorList>
            <person name="Smith T.J."/>
            <person name="Hill K.K."/>
            <person name="Xie G."/>
            <person name="Foley B.T."/>
            <person name="Williamson C.H."/>
            <person name="Foster J.T."/>
            <person name="Johnson S.L."/>
            <person name="Chertkov O."/>
            <person name="Teshima H."/>
            <person name="Gibbons H.S."/>
            <person name="Johnsky L.A."/>
            <person name="Karavis M.A."/>
            <person name="Smith L.A."/>
        </authorList>
    </citation>
    <scope>NUCLEOTIDE SEQUENCE [LARGE SCALE GENOMIC DNA]</scope>
    <source>
        <strain evidence="2 3">CDC 2741</strain>
    </source>
</reference>
<organism evidence="2 3">
    <name type="scientific">Clostridium argentinense CDC 2741</name>
    <dbReference type="NCBI Taxonomy" id="1418104"/>
    <lineage>
        <taxon>Bacteria</taxon>
        <taxon>Bacillati</taxon>
        <taxon>Bacillota</taxon>
        <taxon>Clostridia</taxon>
        <taxon>Eubacteriales</taxon>
        <taxon>Clostridiaceae</taxon>
        <taxon>Clostridium</taxon>
    </lineage>
</organism>
<protein>
    <submittedName>
        <fullName evidence="2">Polysaccharide deacetylase family protein</fullName>
    </submittedName>
</protein>
<evidence type="ECO:0000313" key="2">
    <source>
        <dbReference type="EMBL" id="KIE47129.1"/>
    </source>
</evidence>
<feature type="domain" description="NodB homology" evidence="1">
    <location>
        <begin position="38"/>
        <end position="233"/>
    </location>
</feature>
<evidence type="ECO:0000313" key="3">
    <source>
        <dbReference type="Proteomes" id="UP000031366"/>
    </source>
</evidence>
<dbReference type="AlphaFoldDB" id="A0A0C1U2P6"/>
<proteinExistence type="predicted"/>
<sequence length="264" mass="30100">MKNVKGFIALILTFFLLTLSIPAFGLIEGDDSTSNEKKVAYLTFDDGPCEVTLEILKVLKEENIKGTFFVLGEMAMENPEILKQVQDEGHGICIHSHSHLDKNYSSKEAYFQDYEKCYVDINDITKEEPIMYMRMPGGSSTRIPNKEVLKDIRGELVSRGLYYVDWNVSLEDAIGVNIPVEKLIKNFTMEMNKKNLDKSTLMILMHDGNSNKTTPAALKYVIKALKEQGYEFKALNDISQEDHDRLLEKKIINKHNESPTCDSF</sequence>
<dbReference type="Gene3D" id="3.20.20.370">
    <property type="entry name" value="Glycoside hydrolase/deacetylase"/>
    <property type="match status" value="1"/>
</dbReference>
<dbReference type="GO" id="GO:0016810">
    <property type="term" value="F:hydrolase activity, acting on carbon-nitrogen (but not peptide) bonds"/>
    <property type="evidence" value="ECO:0007669"/>
    <property type="project" value="InterPro"/>
</dbReference>